<reference evidence="4 5" key="2">
    <citation type="journal article" date="2016" name="Sci. Rep.">
        <title>A novel serine protease, Sep1, from Bacillus firmus DS-1 has nematicidal activity and degrades multiple intestinal-associated nematode proteins.</title>
        <authorList>
            <person name="Geng C."/>
            <person name="Nie X."/>
            <person name="Tang Z."/>
            <person name="Zhang Y."/>
            <person name="Lin J."/>
            <person name="Sun M."/>
            <person name="Peng D."/>
        </authorList>
    </citation>
    <scope>NUCLEOTIDE SEQUENCE [LARGE SCALE GENOMIC DNA]</scope>
    <source>
        <strain evidence="4 5">DS1</strain>
    </source>
</reference>
<dbReference type="InterPro" id="IPR002060">
    <property type="entry name" value="Squ/phyt_synthse"/>
</dbReference>
<proteinExistence type="predicted"/>
<evidence type="ECO:0000256" key="3">
    <source>
        <dbReference type="ARBA" id="ARBA00022746"/>
    </source>
</evidence>
<comment type="pathway">
    <text evidence="1">Carotenoid biosynthesis.</text>
</comment>
<keyword evidence="3" id="KW-0125">Carotenoid biosynthesis</keyword>
<dbReference type="Proteomes" id="UP000019270">
    <property type="component" value="Unassembled WGS sequence"/>
</dbReference>
<dbReference type="SUPFAM" id="SSF48576">
    <property type="entry name" value="Terpenoid synthases"/>
    <property type="match status" value="1"/>
</dbReference>
<dbReference type="SFLD" id="SFLDS00005">
    <property type="entry name" value="Isoprenoid_Synthase_Type_I"/>
    <property type="match status" value="1"/>
</dbReference>
<dbReference type="GO" id="GO:0016117">
    <property type="term" value="P:carotenoid biosynthetic process"/>
    <property type="evidence" value="ECO:0007669"/>
    <property type="project" value="UniProtKB-KW"/>
</dbReference>
<evidence type="ECO:0000313" key="4">
    <source>
        <dbReference type="EMBL" id="EWG10945.1"/>
    </source>
</evidence>
<sequence length="278" mass="32361">MLSVEEAYNHCEKIIAHHSKTFYKAFSMLEEDDFKAVWAIYAFCRTADDIVDEGKNPEAELTLFNQEFELFLRGEYNPENPMWTALNDVFSRYPMDEMAFRDLLKGQEMDLSINRYKSLHDLLEYCYRVASTVGLMLLPILAPKKVNILREGAIALGLGMQLTNILRDIGEDLERDRIYLPEDIMKRNGLTEGMLLIGESTSDAFRNTWEQLADFAEEFYQKTFQTIDEYPNQSRFAVKGAALLYREILPTIRAKQYKVFHEKHYVKEEAKQAILTST</sequence>
<dbReference type="InterPro" id="IPR008949">
    <property type="entry name" value="Isoprenoid_synthase_dom_sf"/>
</dbReference>
<dbReference type="PANTHER" id="PTHR31480">
    <property type="entry name" value="BIFUNCTIONAL LYCOPENE CYCLASE/PHYTOENE SYNTHASE"/>
    <property type="match status" value="1"/>
</dbReference>
<evidence type="ECO:0000256" key="1">
    <source>
        <dbReference type="ARBA" id="ARBA00004829"/>
    </source>
</evidence>
<dbReference type="RefSeq" id="WP_343299434.1">
    <property type="nucleotide sequence ID" value="NZ_APVL01000007.1"/>
</dbReference>
<comment type="caution">
    <text evidence="4">The sequence shown here is derived from an EMBL/GenBank/DDBJ whole genome shotgun (WGS) entry which is preliminary data.</text>
</comment>
<dbReference type="Pfam" id="PF00494">
    <property type="entry name" value="SQS_PSY"/>
    <property type="match status" value="1"/>
</dbReference>
<accession>W7KTW0</accession>
<dbReference type="PROSITE" id="PS01044">
    <property type="entry name" value="SQUALEN_PHYTOEN_SYN_1"/>
    <property type="match status" value="1"/>
</dbReference>
<gene>
    <name evidence="4" type="ORF">PBF_10652</name>
</gene>
<evidence type="ECO:0000313" key="5">
    <source>
        <dbReference type="Proteomes" id="UP000019270"/>
    </source>
</evidence>
<keyword evidence="2" id="KW-0808">Transferase</keyword>
<dbReference type="InterPro" id="IPR033904">
    <property type="entry name" value="Trans_IPPS_HH"/>
</dbReference>
<dbReference type="Gene3D" id="1.10.600.10">
    <property type="entry name" value="Farnesyl Diphosphate Synthase"/>
    <property type="match status" value="1"/>
</dbReference>
<dbReference type="GO" id="GO:0004311">
    <property type="term" value="F:geranylgeranyl diphosphate synthase activity"/>
    <property type="evidence" value="ECO:0007669"/>
    <property type="project" value="InterPro"/>
</dbReference>
<dbReference type="PROSITE" id="PS01045">
    <property type="entry name" value="SQUALEN_PHYTOEN_SYN_2"/>
    <property type="match status" value="1"/>
</dbReference>
<reference evidence="5" key="1">
    <citation type="submission" date="2013-03" db="EMBL/GenBank/DDBJ databases">
        <title>Draft genome sequence of Bacillus firmus DS1.</title>
        <authorList>
            <person name="Peng D."/>
            <person name="Zhu L."/>
            <person name="Sun M."/>
        </authorList>
    </citation>
    <scope>NUCLEOTIDE SEQUENCE [LARGE SCALE GENOMIC DNA]</scope>
    <source>
        <strain evidence="5">DS1</strain>
    </source>
</reference>
<protein>
    <submittedName>
        <fullName evidence="4">Phytoene/squalene synthase</fullName>
    </submittedName>
</protein>
<dbReference type="EMBL" id="APVL01000007">
    <property type="protein sequence ID" value="EWG10945.1"/>
    <property type="molecule type" value="Genomic_DNA"/>
</dbReference>
<dbReference type="InterPro" id="IPR044843">
    <property type="entry name" value="Trans_IPPS_bact-type"/>
</dbReference>
<organism evidence="4 5">
    <name type="scientific">Cytobacillus firmus DS1</name>
    <dbReference type="NCBI Taxonomy" id="1307436"/>
    <lineage>
        <taxon>Bacteria</taxon>
        <taxon>Bacillati</taxon>
        <taxon>Bacillota</taxon>
        <taxon>Bacilli</taxon>
        <taxon>Bacillales</taxon>
        <taxon>Bacillaceae</taxon>
        <taxon>Cytobacillus</taxon>
    </lineage>
</organism>
<dbReference type="PATRIC" id="fig|1307436.3.peg.2280"/>
<dbReference type="CDD" id="cd00683">
    <property type="entry name" value="Trans_IPPS_HH"/>
    <property type="match status" value="1"/>
</dbReference>
<dbReference type="SFLD" id="SFLDG01018">
    <property type="entry name" value="Squalene/Phytoene_Synthase_Lik"/>
    <property type="match status" value="1"/>
</dbReference>
<name>W7KTW0_CYTFI</name>
<dbReference type="SFLD" id="SFLDG01212">
    <property type="entry name" value="Phytoene_synthase_like"/>
    <property type="match status" value="1"/>
</dbReference>
<dbReference type="AlphaFoldDB" id="W7KTW0"/>
<evidence type="ECO:0000256" key="2">
    <source>
        <dbReference type="ARBA" id="ARBA00022679"/>
    </source>
</evidence>
<dbReference type="InterPro" id="IPR019845">
    <property type="entry name" value="Squalene/phytoene_synthase_CS"/>
</dbReference>
<dbReference type="GO" id="GO:0051996">
    <property type="term" value="F:squalene synthase [NAD(P)H] activity"/>
    <property type="evidence" value="ECO:0007669"/>
    <property type="project" value="InterPro"/>
</dbReference>
<dbReference type="eggNOG" id="COG1562">
    <property type="taxonomic scope" value="Bacteria"/>
</dbReference>